<reference evidence="3 4" key="1">
    <citation type="submission" date="2014-04" db="EMBL/GenBank/DDBJ databases">
        <authorList>
            <consortium name="DOE Joint Genome Institute"/>
            <person name="Kuo A."/>
            <person name="Tarkka M."/>
            <person name="Buscot F."/>
            <person name="Kohler A."/>
            <person name="Nagy L.G."/>
            <person name="Floudas D."/>
            <person name="Copeland A."/>
            <person name="Barry K.W."/>
            <person name="Cichocki N."/>
            <person name="Veneault-Fourrey C."/>
            <person name="LaButti K."/>
            <person name="Lindquist E.A."/>
            <person name="Lipzen A."/>
            <person name="Lundell T."/>
            <person name="Morin E."/>
            <person name="Murat C."/>
            <person name="Sun H."/>
            <person name="Tunlid A."/>
            <person name="Henrissat B."/>
            <person name="Grigoriev I.V."/>
            <person name="Hibbett D.S."/>
            <person name="Martin F."/>
            <person name="Nordberg H.P."/>
            <person name="Cantor M.N."/>
            <person name="Hua S.X."/>
        </authorList>
    </citation>
    <scope>NUCLEOTIDE SEQUENCE [LARGE SCALE GENOMIC DNA]</scope>
    <source>
        <strain evidence="3 4">F 1598</strain>
    </source>
</reference>
<accession>A0A0C3CNL1</accession>
<dbReference type="SUPFAM" id="SSF53383">
    <property type="entry name" value="PLP-dependent transferases"/>
    <property type="match status" value="1"/>
</dbReference>
<dbReference type="EMBL" id="KN832971">
    <property type="protein sequence ID" value="KIM91322.1"/>
    <property type="molecule type" value="Genomic_DNA"/>
</dbReference>
<dbReference type="Proteomes" id="UP000054166">
    <property type="component" value="Unassembled WGS sequence"/>
</dbReference>
<dbReference type="InParanoid" id="A0A0C3CNL1"/>
<dbReference type="HOGENOM" id="CLU_011302_1_0_1"/>
<proteinExistence type="predicted"/>
<dbReference type="STRING" id="765440.A0A0C3CNL1"/>
<dbReference type="InterPro" id="IPR015422">
    <property type="entry name" value="PyrdxlP-dep_Trfase_small"/>
</dbReference>
<dbReference type="FunFam" id="3.40.640.10:FF:000094">
    <property type="entry name" value="Probable cystathionine gamma-synthase"/>
    <property type="match status" value="1"/>
</dbReference>
<dbReference type="PANTHER" id="PTHR42699">
    <property type="match status" value="1"/>
</dbReference>
<protein>
    <recommendedName>
        <fullName evidence="5">Cystathionine gamma-synthase</fullName>
    </recommendedName>
</protein>
<comment type="cofactor">
    <cofactor evidence="1">
        <name>pyridoxal 5'-phosphate</name>
        <dbReference type="ChEBI" id="CHEBI:597326"/>
    </cofactor>
</comment>
<organism evidence="3 4">
    <name type="scientific">Piloderma croceum (strain F 1598)</name>
    <dbReference type="NCBI Taxonomy" id="765440"/>
    <lineage>
        <taxon>Eukaryota</taxon>
        <taxon>Fungi</taxon>
        <taxon>Dikarya</taxon>
        <taxon>Basidiomycota</taxon>
        <taxon>Agaricomycotina</taxon>
        <taxon>Agaricomycetes</taxon>
        <taxon>Agaricomycetidae</taxon>
        <taxon>Atheliales</taxon>
        <taxon>Atheliaceae</taxon>
        <taxon>Piloderma</taxon>
    </lineage>
</organism>
<dbReference type="AlphaFoldDB" id="A0A0C3CNL1"/>
<dbReference type="GO" id="GO:0019346">
    <property type="term" value="P:transsulfuration"/>
    <property type="evidence" value="ECO:0007669"/>
    <property type="project" value="InterPro"/>
</dbReference>
<dbReference type="GO" id="GO:0003962">
    <property type="term" value="F:cystathionine gamma-synthase activity"/>
    <property type="evidence" value="ECO:0007669"/>
    <property type="project" value="TreeGrafter"/>
</dbReference>
<dbReference type="FunCoup" id="A0A0C3CNL1">
    <property type="interactions" value="115"/>
</dbReference>
<dbReference type="InterPro" id="IPR000277">
    <property type="entry name" value="Cys/Met-Metab_PyrdxlP-dep_enz"/>
</dbReference>
<keyword evidence="4" id="KW-1185">Reference proteome</keyword>
<dbReference type="OrthoDB" id="10047078at2759"/>
<dbReference type="GO" id="GO:0030170">
    <property type="term" value="F:pyridoxal phosphate binding"/>
    <property type="evidence" value="ECO:0007669"/>
    <property type="project" value="InterPro"/>
</dbReference>
<reference evidence="4" key="2">
    <citation type="submission" date="2015-01" db="EMBL/GenBank/DDBJ databases">
        <title>Evolutionary Origins and Diversification of the Mycorrhizal Mutualists.</title>
        <authorList>
            <consortium name="DOE Joint Genome Institute"/>
            <consortium name="Mycorrhizal Genomics Consortium"/>
            <person name="Kohler A."/>
            <person name="Kuo A."/>
            <person name="Nagy L.G."/>
            <person name="Floudas D."/>
            <person name="Copeland A."/>
            <person name="Barry K.W."/>
            <person name="Cichocki N."/>
            <person name="Veneault-Fourrey C."/>
            <person name="LaButti K."/>
            <person name="Lindquist E.A."/>
            <person name="Lipzen A."/>
            <person name="Lundell T."/>
            <person name="Morin E."/>
            <person name="Murat C."/>
            <person name="Riley R."/>
            <person name="Ohm R."/>
            <person name="Sun H."/>
            <person name="Tunlid A."/>
            <person name="Henrissat B."/>
            <person name="Grigoriev I.V."/>
            <person name="Hibbett D.S."/>
            <person name="Martin F."/>
        </authorList>
    </citation>
    <scope>NUCLEOTIDE SEQUENCE [LARGE SCALE GENOMIC DNA]</scope>
    <source>
        <strain evidence="4">F 1598</strain>
    </source>
</reference>
<dbReference type="Gene3D" id="3.40.640.10">
    <property type="entry name" value="Type I PLP-dependent aspartate aminotransferase-like (Major domain)"/>
    <property type="match status" value="1"/>
</dbReference>
<dbReference type="InterPro" id="IPR015424">
    <property type="entry name" value="PyrdxlP-dep_Trfase"/>
</dbReference>
<evidence type="ECO:0008006" key="5">
    <source>
        <dbReference type="Google" id="ProtNLM"/>
    </source>
</evidence>
<evidence type="ECO:0000256" key="2">
    <source>
        <dbReference type="ARBA" id="ARBA00022898"/>
    </source>
</evidence>
<sequence>MNCVPCLLPTFLAPAGSKAGPPFEAVAGAAAAAADSFGTGAAGAGEEEPPPKPQPIFPCWVAAPGPEQIPLVADVLGAGGVKGGDSGNEGGEGKDGGGDCDGLHYVSARMTTQALNTQAVALGLAVPPFTAHAISVSLPTWRDNVGYEEGEKRVVDAMVSGYPRFFIHLSIEKLAQICQQRFGVSGERCLLYPSKTVADHCRAYIANQSSQLRPPIPVRLVQYLICPEDKQRIEVDAADRSLARERSPLLSRSVELHIVFFPADAFPIAKQFWQHSGMGISSRLADHCLSMLPDESSIRPPSPTLNRSIQGRNKHYSAKGSISSVNGATRNALASPHASLTEVLSKDQSVYLEERYGRNLPVGSAAAAKHALRRRIAGVLVRDSPEDCSGKPYAGGEDVEIGPSSRGVTDVTENDVYLFPTGMSAIWNAHHLALSSLIRPAAKSVCFGFPYTDTLKILQKWGPGCHFFGLGLDTDIDELEKILAQEHSSSPTTPPVLALFTEFPSNPLLRSPNLPRLRALADKYDFLIVVDETIGNFVNVEVLPYADIVVSSLSKIFSGDANVMGGSLVLNPVGRHYRELKAYMVDSYEDIYFDEDAIYMERNSRDFRSRAPIIDQNTEAICDFLRSHSKAVGAPSSVVKEVFYPKWITRDNYEHCRIKDMRSDAGSHDPSARAGGFGGLFSLTFTTAAASRAFFDTLSCHKGPTLGTNFTLACPYTVLAHFAEIKWAAEYGVEESLIRVSVGMEDKGALLCCFEAALKAAEGTSESQ</sequence>
<evidence type="ECO:0000256" key="1">
    <source>
        <dbReference type="ARBA" id="ARBA00001933"/>
    </source>
</evidence>
<name>A0A0C3CNL1_PILCF</name>
<dbReference type="InterPro" id="IPR015421">
    <property type="entry name" value="PyrdxlP-dep_Trfase_major"/>
</dbReference>
<evidence type="ECO:0000313" key="4">
    <source>
        <dbReference type="Proteomes" id="UP000054166"/>
    </source>
</evidence>
<dbReference type="PANTHER" id="PTHR42699:SF1">
    <property type="entry name" value="CYSTATHIONINE GAMMA-SYNTHASE-RELATED"/>
    <property type="match status" value="1"/>
</dbReference>
<gene>
    <name evidence="3" type="ORF">PILCRDRAFT_83624</name>
</gene>
<dbReference type="InterPro" id="IPR051750">
    <property type="entry name" value="Trans-sulfuration_enzymes"/>
</dbReference>
<dbReference type="Gene3D" id="3.90.1150.10">
    <property type="entry name" value="Aspartate Aminotransferase, domain 1"/>
    <property type="match status" value="1"/>
</dbReference>
<keyword evidence="2" id="KW-0663">Pyridoxal phosphate</keyword>
<evidence type="ECO:0000313" key="3">
    <source>
        <dbReference type="EMBL" id="KIM91322.1"/>
    </source>
</evidence>
<dbReference type="Pfam" id="PF01053">
    <property type="entry name" value="Cys_Met_Meta_PP"/>
    <property type="match status" value="1"/>
</dbReference>